<proteinExistence type="predicted"/>
<evidence type="ECO:0000313" key="3">
    <source>
        <dbReference type="Proteomes" id="UP000789508"/>
    </source>
</evidence>
<evidence type="ECO:0000256" key="1">
    <source>
        <dbReference type="SAM" id="MobiDB-lite"/>
    </source>
</evidence>
<comment type="caution">
    <text evidence="2">The sequence shown here is derived from an EMBL/GenBank/DDBJ whole genome shotgun (WGS) entry which is preliminary data.</text>
</comment>
<organism evidence="2 3">
    <name type="scientific">Ambispora leptoticha</name>
    <dbReference type="NCBI Taxonomy" id="144679"/>
    <lineage>
        <taxon>Eukaryota</taxon>
        <taxon>Fungi</taxon>
        <taxon>Fungi incertae sedis</taxon>
        <taxon>Mucoromycota</taxon>
        <taxon>Glomeromycotina</taxon>
        <taxon>Glomeromycetes</taxon>
        <taxon>Archaeosporales</taxon>
        <taxon>Ambisporaceae</taxon>
        <taxon>Ambispora</taxon>
    </lineage>
</organism>
<reference evidence="2" key="1">
    <citation type="submission" date="2021-06" db="EMBL/GenBank/DDBJ databases">
        <authorList>
            <person name="Kallberg Y."/>
            <person name="Tangrot J."/>
            <person name="Rosling A."/>
        </authorList>
    </citation>
    <scope>NUCLEOTIDE SEQUENCE</scope>
    <source>
        <strain evidence="2">FL130A</strain>
    </source>
</reference>
<gene>
    <name evidence="2" type="ORF">ALEPTO_LOCUS2030</name>
</gene>
<feature type="compositionally biased region" description="Basic and acidic residues" evidence="1">
    <location>
        <begin position="240"/>
        <end position="249"/>
    </location>
</feature>
<sequence>MNQNTHFRILGQVFCPESGLPVQVKSINSEVLVSISQIIIEDKEGNTTLPEQEEVVMKEASSNNVSDNTSKKNNSGIFMERICSLISSNLDRQDLPSSVKEKLAVFDSLARRKKMTTGLSPNEGPVDSNASVYNVNNSLQQSASLINKDFTLQQNPRDTSIQRKGDIVESSLSSKISKQKESAQSVVMESNVTPFKRNSSVNTDLNNSSAPKKSKVNSNHQKGDERFATKTSTSFSSKPLEPKTRRDVGPESNSSTLPANPFSNIFT</sequence>
<feature type="compositionally biased region" description="Polar residues" evidence="1">
    <location>
        <begin position="170"/>
        <end position="220"/>
    </location>
</feature>
<feature type="region of interest" description="Disordered" evidence="1">
    <location>
        <begin position="156"/>
        <end position="267"/>
    </location>
</feature>
<feature type="compositionally biased region" description="Low complexity" evidence="1">
    <location>
        <begin position="229"/>
        <end position="238"/>
    </location>
</feature>
<feature type="compositionally biased region" description="Polar residues" evidence="1">
    <location>
        <begin position="251"/>
        <end position="267"/>
    </location>
</feature>
<evidence type="ECO:0000313" key="2">
    <source>
        <dbReference type="EMBL" id="CAG8471408.1"/>
    </source>
</evidence>
<dbReference type="EMBL" id="CAJVPS010000266">
    <property type="protein sequence ID" value="CAG8471408.1"/>
    <property type="molecule type" value="Genomic_DNA"/>
</dbReference>
<keyword evidence="3" id="KW-1185">Reference proteome</keyword>
<name>A0A9N8Z4A7_9GLOM</name>
<protein>
    <submittedName>
        <fullName evidence="2">7502_t:CDS:1</fullName>
    </submittedName>
</protein>
<dbReference type="AlphaFoldDB" id="A0A9N8Z4A7"/>
<dbReference type="Proteomes" id="UP000789508">
    <property type="component" value="Unassembled WGS sequence"/>
</dbReference>
<accession>A0A9N8Z4A7</accession>